<proteinExistence type="predicted"/>
<dbReference type="AlphaFoldDB" id="A0A2R8C9Z6"/>
<sequence length="78" mass="8595">MTRLTTILAIAALTLPAVAVAKGDAQTNTKTQKSVPDDDPRWSNWPHAPETQAGRSYSKLVRIEYGGPVERNFESGRR</sequence>
<keyword evidence="4" id="KW-1185">Reference proteome</keyword>
<reference evidence="4" key="1">
    <citation type="submission" date="2018-03" db="EMBL/GenBank/DDBJ databases">
        <authorList>
            <person name="Rodrigo-Torres L."/>
            <person name="Arahal R. D."/>
            <person name="Lucena T."/>
        </authorList>
    </citation>
    <scope>NUCLEOTIDE SEQUENCE [LARGE SCALE GENOMIC DNA]</scope>
    <source>
        <strain evidence="4">CECT 7615</strain>
    </source>
</reference>
<feature type="signal peptide" evidence="2">
    <location>
        <begin position="1"/>
        <end position="21"/>
    </location>
</feature>
<evidence type="ECO:0000256" key="1">
    <source>
        <dbReference type="SAM" id="MobiDB-lite"/>
    </source>
</evidence>
<gene>
    <name evidence="3" type="ORF">TRM7615_02755</name>
</gene>
<feature type="region of interest" description="Disordered" evidence="1">
    <location>
        <begin position="23"/>
        <end position="54"/>
    </location>
</feature>
<organism evidence="3 4">
    <name type="scientific">Falsiruegeria mediterranea M17</name>
    <dbReference type="NCBI Taxonomy" id="1200281"/>
    <lineage>
        <taxon>Bacteria</taxon>
        <taxon>Pseudomonadati</taxon>
        <taxon>Pseudomonadota</taxon>
        <taxon>Alphaproteobacteria</taxon>
        <taxon>Rhodobacterales</taxon>
        <taxon>Roseobacteraceae</taxon>
        <taxon>Falsiruegeria</taxon>
    </lineage>
</organism>
<name>A0A2R8C9Z6_9RHOB</name>
<evidence type="ECO:0000313" key="3">
    <source>
        <dbReference type="EMBL" id="SPJ29242.1"/>
    </source>
</evidence>
<dbReference type="Proteomes" id="UP000244898">
    <property type="component" value="Unassembled WGS sequence"/>
</dbReference>
<accession>A0A2R8C9Z6</accession>
<evidence type="ECO:0000256" key="2">
    <source>
        <dbReference type="SAM" id="SignalP"/>
    </source>
</evidence>
<dbReference type="OrthoDB" id="9886800at2"/>
<evidence type="ECO:0000313" key="4">
    <source>
        <dbReference type="Proteomes" id="UP000244898"/>
    </source>
</evidence>
<keyword evidence="2" id="KW-0732">Signal</keyword>
<dbReference type="RefSeq" id="WP_108788431.1">
    <property type="nucleotide sequence ID" value="NZ_ONZG01000006.1"/>
</dbReference>
<dbReference type="EMBL" id="ONZG01000006">
    <property type="protein sequence ID" value="SPJ29242.1"/>
    <property type="molecule type" value="Genomic_DNA"/>
</dbReference>
<feature type="compositionally biased region" description="Polar residues" evidence="1">
    <location>
        <begin position="25"/>
        <end position="34"/>
    </location>
</feature>
<feature type="chain" id="PRO_5015356708" evidence="2">
    <location>
        <begin position="22"/>
        <end position="78"/>
    </location>
</feature>
<protein>
    <submittedName>
        <fullName evidence="3">Uncharacterized protein</fullName>
    </submittedName>
</protein>